<reference evidence="13" key="1">
    <citation type="submission" date="2021-01" db="EMBL/GenBank/DDBJ databases">
        <authorList>
            <person name="Kaushik A."/>
        </authorList>
    </citation>
    <scope>NUCLEOTIDE SEQUENCE</scope>
    <source>
        <strain evidence="13">AG1-1C</strain>
    </source>
</reference>
<keyword evidence="10" id="KW-0325">Glycoprotein</keyword>
<dbReference type="Gene3D" id="2.60.40.420">
    <property type="entry name" value="Cupredoxins - blue copper proteins"/>
    <property type="match status" value="1"/>
</dbReference>
<comment type="similarity">
    <text evidence="4">Belongs to the multicopper oxidase family.</text>
</comment>
<dbReference type="EC" id="1.10.3.2" evidence="5"/>
<evidence type="ECO:0000259" key="12">
    <source>
        <dbReference type="Pfam" id="PF07732"/>
    </source>
</evidence>
<feature type="signal peptide" evidence="11">
    <location>
        <begin position="1"/>
        <end position="19"/>
    </location>
</feature>
<dbReference type="PANTHER" id="PTHR11709">
    <property type="entry name" value="MULTI-COPPER OXIDASE"/>
    <property type="match status" value="1"/>
</dbReference>
<protein>
    <recommendedName>
        <fullName evidence="5">laccase</fullName>
        <ecNumber evidence="5">1.10.3.2</ecNumber>
    </recommendedName>
</protein>
<evidence type="ECO:0000256" key="8">
    <source>
        <dbReference type="ARBA" id="ARBA00023002"/>
    </source>
</evidence>
<evidence type="ECO:0000256" key="10">
    <source>
        <dbReference type="ARBA" id="ARBA00023180"/>
    </source>
</evidence>
<evidence type="ECO:0000256" key="9">
    <source>
        <dbReference type="ARBA" id="ARBA00023008"/>
    </source>
</evidence>
<dbReference type="EMBL" id="CAJMWS010000554">
    <property type="protein sequence ID" value="CAE6451087.1"/>
    <property type="molecule type" value="Genomic_DNA"/>
</dbReference>
<proteinExistence type="inferred from homology"/>
<keyword evidence="11" id="KW-0732">Signal</keyword>
<evidence type="ECO:0000256" key="6">
    <source>
        <dbReference type="ARBA" id="ARBA00022525"/>
    </source>
</evidence>
<dbReference type="Pfam" id="PF07732">
    <property type="entry name" value="Cu-oxidase_3"/>
    <property type="match status" value="1"/>
</dbReference>
<evidence type="ECO:0000256" key="5">
    <source>
        <dbReference type="ARBA" id="ARBA00012297"/>
    </source>
</evidence>
<dbReference type="InterPro" id="IPR011707">
    <property type="entry name" value="Cu-oxidase-like_N"/>
</dbReference>
<dbReference type="Proteomes" id="UP000663846">
    <property type="component" value="Unassembled WGS sequence"/>
</dbReference>
<feature type="domain" description="Plastocyanin-like" evidence="12">
    <location>
        <begin position="28"/>
        <end position="111"/>
    </location>
</feature>
<comment type="catalytic activity">
    <reaction evidence="1">
        <text>4 hydroquinone + O2 = 4 benzosemiquinone + 2 H2O</text>
        <dbReference type="Rhea" id="RHEA:11276"/>
        <dbReference type="ChEBI" id="CHEBI:15377"/>
        <dbReference type="ChEBI" id="CHEBI:15379"/>
        <dbReference type="ChEBI" id="CHEBI:17594"/>
        <dbReference type="ChEBI" id="CHEBI:17977"/>
        <dbReference type="EC" id="1.10.3.2"/>
    </reaction>
</comment>
<dbReference type="InterPro" id="IPR045087">
    <property type="entry name" value="Cu-oxidase_fam"/>
</dbReference>
<comment type="subcellular location">
    <subcellularLocation>
        <location evidence="3">Secreted</location>
    </subcellularLocation>
</comment>
<comment type="cofactor">
    <cofactor evidence="2">
        <name>Cu cation</name>
        <dbReference type="ChEBI" id="CHEBI:23378"/>
    </cofactor>
</comment>
<accession>A0A8H3GIT8</accession>
<keyword evidence="8" id="KW-0560">Oxidoreductase</keyword>
<dbReference type="GO" id="GO:0052716">
    <property type="term" value="F:hydroquinone:oxygen oxidoreductase activity"/>
    <property type="evidence" value="ECO:0007669"/>
    <property type="project" value="UniProtKB-EC"/>
</dbReference>
<dbReference type="InterPro" id="IPR008972">
    <property type="entry name" value="Cupredoxin"/>
</dbReference>
<evidence type="ECO:0000256" key="11">
    <source>
        <dbReference type="SAM" id="SignalP"/>
    </source>
</evidence>
<keyword evidence="9" id="KW-0186">Copper</keyword>
<name>A0A8H3GIT8_9AGAM</name>
<evidence type="ECO:0000313" key="13">
    <source>
        <dbReference type="EMBL" id="CAE6451087.1"/>
    </source>
</evidence>
<evidence type="ECO:0000256" key="1">
    <source>
        <dbReference type="ARBA" id="ARBA00000349"/>
    </source>
</evidence>
<keyword evidence="6" id="KW-0964">Secreted</keyword>
<evidence type="ECO:0000256" key="7">
    <source>
        <dbReference type="ARBA" id="ARBA00022723"/>
    </source>
</evidence>
<dbReference type="PANTHER" id="PTHR11709:SF394">
    <property type="entry name" value="FI03373P-RELATED"/>
    <property type="match status" value="1"/>
</dbReference>
<gene>
    <name evidence="13" type="ORF">RDB_LOCUS145716</name>
</gene>
<sequence length="134" mass="14523">MAPTCLFLSALLLAPVVLARTVEYNLKISNGTIAPDGVPRSATLVNGGYPGPLISANKGDTLKIKVQNMLKDPNMYLTTSIHWHGIFEHRNADDDGTAFVTQIAFISAQSFRKLRIPTSSLCKIKLEHTGITAT</sequence>
<dbReference type="GO" id="GO:0005576">
    <property type="term" value="C:extracellular region"/>
    <property type="evidence" value="ECO:0007669"/>
    <property type="project" value="UniProtKB-SubCell"/>
</dbReference>
<evidence type="ECO:0000313" key="14">
    <source>
        <dbReference type="Proteomes" id="UP000663846"/>
    </source>
</evidence>
<dbReference type="GO" id="GO:0005507">
    <property type="term" value="F:copper ion binding"/>
    <property type="evidence" value="ECO:0007669"/>
    <property type="project" value="InterPro"/>
</dbReference>
<comment type="caution">
    <text evidence="13">The sequence shown here is derived from an EMBL/GenBank/DDBJ whole genome shotgun (WGS) entry which is preliminary data.</text>
</comment>
<evidence type="ECO:0000256" key="4">
    <source>
        <dbReference type="ARBA" id="ARBA00010609"/>
    </source>
</evidence>
<dbReference type="SUPFAM" id="SSF49503">
    <property type="entry name" value="Cupredoxins"/>
    <property type="match status" value="1"/>
</dbReference>
<organism evidence="13 14">
    <name type="scientific">Rhizoctonia solani</name>
    <dbReference type="NCBI Taxonomy" id="456999"/>
    <lineage>
        <taxon>Eukaryota</taxon>
        <taxon>Fungi</taxon>
        <taxon>Dikarya</taxon>
        <taxon>Basidiomycota</taxon>
        <taxon>Agaricomycotina</taxon>
        <taxon>Agaricomycetes</taxon>
        <taxon>Cantharellales</taxon>
        <taxon>Ceratobasidiaceae</taxon>
        <taxon>Rhizoctonia</taxon>
    </lineage>
</organism>
<dbReference type="AlphaFoldDB" id="A0A8H3GIT8"/>
<feature type="chain" id="PRO_5034077746" description="laccase" evidence="11">
    <location>
        <begin position="20"/>
        <end position="134"/>
    </location>
</feature>
<evidence type="ECO:0000256" key="2">
    <source>
        <dbReference type="ARBA" id="ARBA00001935"/>
    </source>
</evidence>
<keyword evidence="7" id="KW-0479">Metal-binding</keyword>
<evidence type="ECO:0000256" key="3">
    <source>
        <dbReference type="ARBA" id="ARBA00004613"/>
    </source>
</evidence>